<dbReference type="RefSeq" id="WP_075132398.1">
    <property type="nucleotide sequence ID" value="NZ_MSIF01000003.1"/>
</dbReference>
<dbReference type="InterPro" id="IPR012938">
    <property type="entry name" value="Glc/Sorbosone_DH"/>
</dbReference>
<evidence type="ECO:0000256" key="1">
    <source>
        <dbReference type="SAM" id="MobiDB-lite"/>
    </source>
</evidence>
<dbReference type="Gene3D" id="2.120.10.30">
    <property type="entry name" value="TolB, C-terminal domain"/>
    <property type="match status" value="1"/>
</dbReference>
<dbReference type="Pfam" id="PF07995">
    <property type="entry name" value="GSDH"/>
    <property type="match status" value="1"/>
</dbReference>
<dbReference type="CDD" id="cd00146">
    <property type="entry name" value="PKD"/>
    <property type="match status" value="1"/>
</dbReference>
<dbReference type="InterPro" id="IPR013783">
    <property type="entry name" value="Ig-like_fold"/>
</dbReference>
<feature type="region of interest" description="Disordered" evidence="1">
    <location>
        <begin position="226"/>
        <end position="245"/>
    </location>
</feature>
<proteinExistence type="predicted"/>
<feature type="region of interest" description="Disordered" evidence="1">
    <location>
        <begin position="190"/>
        <end position="214"/>
    </location>
</feature>
<protein>
    <recommendedName>
        <fullName evidence="3">PKD domain-containing protein</fullName>
    </recommendedName>
</protein>
<reference evidence="4 5" key="1">
    <citation type="submission" date="2016-12" db="EMBL/GenBank/DDBJ databases">
        <title>The draft genome sequence of Actinophytocola xinjiangensis.</title>
        <authorList>
            <person name="Wang W."/>
            <person name="Yuan L."/>
        </authorList>
    </citation>
    <scope>NUCLEOTIDE SEQUENCE [LARGE SCALE GENOMIC DNA]</scope>
    <source>
        <strain evidence="4 5">CGMCC 4.4663</strain>
    </source>
</reference>
<accession>A0A7Z0WPW9</accession>
<dbReference type="AlphaFoldDB" id="A0A7Z0WPW9"/>
<feature type="domain" description="PKD" evidence="3">
    <location>
        <begin position="481"/>
        <end position="556"/>
    </location>
</feature>
<dbReference type="InterPro" id="IPR035986">
    <property type="entry name" value="PKD_dom_sf"/>
</dbReference>
<evidence type="ECO:0000256" key="2">
    <source>
        <dbReference type="SAM" id="SignalP"/>
    </source>
</evidence>
<keyword evidence="5" id="KW-1185">Reference proteome</keyword>
<dbReference type="InterPro" id="IPR022409">
    <property type="entry name" value="PKD/Chitinase_dom"/>
</dbReference>
<dbReference type="PANTHER" id="PTHR19328">
    <property type="entry name" value="HEDGEHOG-INTERACTING PROTEIN"/>
    <property type="match status" value="1"/>
</dbReference>
<dbReference type="EMBL" id="MSIF01000003">
    <property type="protein sequence ID" value="OLF12207.1"/>
    <property type="molecule type" value="Genomic_DNA"/>
</dbReference>
<feature type="chain" id="PRO_5030930964" description="PKD domain-containing protein" evidence="2">
    <location>
        <begin position="29"/>
        <end position="822"/>
    </location>
</feature>
<dbReference type="PANTHER" id="PTHR19328:SF75">
    <property type="entry name" value="ALDOSE SUGAR DEHYDROGENASE YLII"/>
    <property type="match status" value="1"/>
</dbReference>
<dbReference type="SMART" id="SM00089">
    <property type="entry name" value="PKD"/>
    <property type="match status" value="1"/>
</dbReference>
<dbReference type="Pfam" id="PF18911">
    <property type="entry name" value="PKD_4"/>
    <property type="match status" value="1"/>
</dbReference>
<evidence type="ECO:0000313" key="4">
    <source>
        <dbReference type="EMBL" id="OLF12207.1"/>
    </source>
</evidence>
<dbReference type="Gene3D" id="2.60.120.260">
    <property type="entry name" value="Galactose-binding domain-like"/>
    <property type="match status" value="1"/>
</dbReference>
<feature type="signal peptide" evidence="2">
    <location>
        <begin position="1"/>
        <end position="28"/>
    </location>
</feature>
<name>A0A7Z0WPW9_9PSEU</name>
<keyword evidence="2" id="KW-0732">Signal</keyword>
<comment type="caution">
    <text evidence="4">The sequence shown here is derived from an EMBL/GenBank/DDBJ whole genome shotgun (WGS) entry which is preliminary data.</text>
</comment>
<gene>
    <name evidence="4" type="ORF">BLA60_09450</name>
</gene>
<dbReference type="PROSITE" id="PS50093">
    <property type="entry name" value="PKD"/>
    <property type="match status" value="1"/>
</dbReference>
<dbReference type="InterPro" id="IPR011041">
    <property type="entry name" value="Quinoprot_gluc/sorb_DH_b-prop"/>
</dbReference>
<dbReference type="GO" id="GO:0005975">
    <property type="term" value="P:carbohydrate metabolic process"/>
    <property type="evidence" value="ECO:0007669"/>
    <property type="project" value="UniProtKB-ARBA"/>
</dbReference>
<dbReference type="InterPro" id="IPR000601">
    <property type="entry name" value="PKD_dom"/>
</dbReference>
<dbReference type="SUPFAM" id="SSF49299">
    <property type="entry name" value="PKD domain"/>
    <property type="match status" value="1"/>
</dbReference>
<dbReference type="OrthoDB" id="8217716at2"/>
<evidence type="ECO:0000259" key="3">
    <source>
        <dbReference type="PROSITE" id="PS50093"/>
    </source>
</evidence>
<dbReference type="CDD" id="cd04084">
    <property type="entry name" value="CBM6_xylanase-like"/>
    <property type="match status" value="1"/>
</dbReference>
<organism evidence="4 5">
    <name type="scientific">Actinophytocola xinjiangensis</name>
    <dbReference type="NCBI Taxonomy" id="485602"/>
    <lineage>
        <taxon>Bacteria</taxon>
        <taxon>Bacillati</taxon>
        <taxon>Actinomycetota</taxon>
        <taxon>Actinomycetes</taxon>
        <taxon>Pseudonocardiales</taxon>
        <taxon>Pseudonocardiaceae</taxon>
    </lineage>
</organism>
<dbReference type="InterPro" id="IPR011042">
    <property type="entry name" value="6-blade_b-propeller_TolB-like"/>
</dbReference>
<evidence type="ECO:0000313" key="5">
    <source>
        <dbReference type="Proteomes" id="UP000185696"/>
    </source>
</evidence>
<dbReference type="Gene3D" id="2.60.40.10">
    <property type="entry name" value="Immunoglobulins"/>
    <property type="match status" value="1"/>
</dbReference>
<dbReference type="Proteomes" id="UP000185696">
    <property type="component" value="Unassembled WGS sequence"/>
</dbReference>
<dbReference type="SUPFAM" id="SSF50952">
    <property type="entry name" value="Soluble quinoprotein glucose dehydrogenase"/>
    <property type="match status" value="1"/>
</dbReference>
<sequence length="822" mass="88318">MSRNGSGRTLLAVTALLLSTVVTGTATAHTDERHPPPVAERFGKVVLADSDLTQPMRIAVTPDARVVYIERDGRVKVWDPDTQSSTVAGTVAVRVTGELGLVGLALAPDFATSGHLYLHYSPPDWDQRFVSRVSRFTLTPGNVLDPASESPVIDIQHPIGVPGWHSAGDLLMTPDGHLFIATGDNSECCASDGFPPTDERPGQAGGDAQRTSANTNDLNGKILRITPRPAGGYDIPPGNLFPPGTDRTRPEIYAMGFRNPFTLGDWDPATKTLWMADYGPDAVVANPERGPAGHVRAMLIREPGNYGWPYCTMDNVAYNDWNYVEDRPGPWFDCAAPVNDSPNNTGLVNLPPITPADIYYTYEKSQDYFPTLFGGGAMAGPRYTYDPANPSPTKFPRWFDQRRFLYDWTTDWIQTLPVNHHTGAPGTLTEFLPDAEFRKPMDLEFGPDGSLYVLEYGNGWGDSNDDSGLYRIDYVEGNRAPLVSVESSVDSGPLPLAVDVDASATTDPDGDALAYSWDFDGDGVPDATGPTASWTYDTAGQHTPRVTVTDAAGAVSVGNLTIVAGNTRPELVIESPADGGFAEFGEDLPFRVRATDPEDGQVDCTRILVTYQLGHNQHGHPQGEARPGPDCTGVLSPETDAGHGSDAYVFHVVGASYTDGGGAAGAPALTGSTDLVLHPREYQGRNYQDGAGVGLYFGQLFVPDRGNWFSFPRINLAGVDNLTMEFATRQAGVDLTVRAGSPTGPVVASFPDVPHTGSTSLNDRVYEWLTAEVTDPGATHDLYFVADWPEGTQPELFIRFFRFQTGGLTGPAAGARSAAAGR</sequence>